<dbReference type="AlphaFoldDB" id="A0A5K3G2G8"/>
<organism evidence="1">
    <name type="scientific">Mesocestoides corti</name>
    <name type="common">Flatworm</name>
    <dbReference type="NCBI Taxonomy" id="53468"/>
    <lineage>
        <taxon>Eukaryota</taxon>
        <taxon>Metazoa</taxon>
        <taxon>Spiralia</taxon>
        <taxon>Lophotrochozoa</taxon>
        <taxon>Platyhelminthes</taxon>
        <taxon>Cestoda</taxon>
        <taxon>Eucestoda</taxon>
        <taxon>Cyclophyllidea</taxon>
        <taxon>Mesocestoididae</taxon>
        <taxon>Mesocestoides</taxon>
    </lineage>
</organism>
<accession>A0A5K3G2G8</accession>
<evidence type="ECO:0000313" key="1">
    <source>
        <dbReference type="WBParaSite" id="MCU_014954-RA"/>
    </source>
</evidence>
<proteinExistence type="predicted"/>
<name>A0A5K3G2G8_MESCO</name>
<dbReference type="WBParaSite" id="MCU_014954-RA">
    <property type="protein sequence ID" value="MCU_014954-RA"/>
    <property type="gene ID" value="MCU_014954"/>
</dbReference>
<reference evidence="1" key="1">
    <citation type="submission" date="2019-11" db="UniProtKB">
        <authorList>
            <consortium name="WormBaseParasite"/>
        </authorList>
    </citation>
    <scope>IDENTIFICATION</scope>
</reference>
<sequence>MGLGKPVAAPTARPRRRWKVDYSSGEWPLAVSPLCNATPAAVNNLDLADSTINAFEN</sequence>
<protein>
    <submittedName>
        <fullName evidence="1">Uncharacterized protein</fullName>
    </submittedName>
</protein>